<evidence type="ECO:0000256" key="2">
    <source>
        <dbReference type="ARBA" id="ARBA00023054"/>
    </source>
</evidence>
<evidence type="ECO:0000313" key="6">
    <source>
        <dbReference type="Proteomes" id="UP000826271"/>
    </source>
</evidence>
<feature type="compositionally biased region" description="Basic and acidic residues" evidence="4">
    <location>
        <begin position="756"/>
        <end position="782"/>
    </location>
</feature>
<feature type="coiled-coil region" evidence="3">
    <location>
        <begin position="532"/>
        <end position="573"/>
    </location>
</feature>
<feature type="compositionally biased region" description="Acidic residues" evidence="4">
    <location>
        <begin position="730"/>
        <end position="739"/>
    </location>
</feature>
<evidence type="ECO:0000256" key="3">
    <source>
        <dbReference type="SAM" id="Coils"/>
    </source>
</evidence>
<comment type="caution">
    <text evidence="5">The sequence shown here is derived from an EMBL/GenBank/DDBJ whole genome shotgun (WGS) entry which is preliminary data.</text>
</comment>
<gene>
    <name evidence="5" type="ORF">BUALT_Bualt06G0147000</name>
</gene>
<feature type="region of interest" description="Disordered" evidence="4">
    <location>
        <begin position="37"/>
        <end position="109"/>
    </location>
</feature>
<feature type="region of interest" description="Disordered" evidence="4">
    <location>
        <begin position="713"/>
        <end position="849"/>
    </location>
</feature>
<organism evidence="5 6">
    <name type="scientific">Buddleja alternifolia</name>
    <dbReference type="NCBI Taxonomy" id="168488"/>
    <lineage>
        <taxon>Eukaryota</taxon>
        <taxon>Viridiplantae</taxon>
        <taxon>Streptophyta</taxon>
        <taxon>Embryophyta</taxon>
        <taxon>Tracheophyta</taxon>
        <taxon>Spermatophyta</taxon>
        <taxon>Magnoliopsida</taxon>
        <taxon>eudicotyledons</taxon>
        <taxon>Gunneridae</taxon>
        <taxon>Pentapetalae</taxon>
        <taxon>asterids</taxon>
        <taxon>lamiids</taxon>
        <taxon>Lamiales</taxon>
        <taxon>Scrophulariaceae</taxon>
        <taxon>Buddlejeae</taxon>
        <taxon>Buddleja</taxon>
    </lineage>
</organism>
<feature type="compositionally biased region" description="Basic and acidic residues" evidence="4">
    <location>
        <begin position="66"/>
        <end position="76"/>
    </location>
</feature>
<feature type="coiled-coil region" evidence="3">
    <location>
        <begin position="648"/>
        <end position="696"/>
    </location>
</feature>
<keyword evidence="6" id="KW-1185">Reference proteome</keyword>
<feature type="compositionally biased region" description="Acidic residues" evidence="4">
    <location>
        <begin position="783"/>
        <end position="797"/>
    </location>
</feature>
<feature type="coiled-coil region" evidence="3">
    <location>
        <begin position="117"/>
        <end position="208"/>
    </location>
</feature>
<feature type="coiled-coil region" evidence="3">
    <location>
        <begin position="287"/>
        <end position="489"/>
    </location>
</feature>
<dbReference type="GO" id="GO:0007131">
    <property type="term" value="P:reciprocal meiotic recombination"/>
    <property type="evidence" value="ECO:0007669"/>
    <property type="project" value="TreeGrafter"/>
</dbReference>
<name>A0AAV6XRF3_9LAMI</name>
<dbReference type="EMBL" id="WHWC01000006">
    <property type="protein sequence ID" value="KAG8381683.1"/>
    <property type="molecule type" value="Genomic_DNA"/>
</dbReference>
<evidence type="ECO:0000256" key="4">
    <source>
        <dbReference type="SAM" id="MobiDB-lite"/>
    </source>
</evidence>
<dbReference type="Proteomes" id="UP000826271">
    <property type="component" value="Unassembled WGS sequence"/>
</dbReference>
<protein>
    <recommendedName>
        <fullName evidence="7">WEB family protein</fullName>
    </recommendedName>
</protein>
<feature type="compositionally biased region" description="Low complexity" evidence="4">
    <location>
        <begin position="45"/>
        <end position="56"/>
    </location>
</feature>
<dbReference type="PANTHER" id="PTHR23160">
    <property type="entry name" value="SYNAPTONEMAL COMPLEX PROTEIN-RELATED"/>
    <property type="match status" value="1"/>
</dbReference>
<reference evidence="5" key="1">
    <citation type="submission" date="2019-10" db="EMBL/GenBank/DDBJ databases">
        <authorList>
            <person name="Zhang R."/>
            <person name="Pan Y."/>
            <person name="Wang J."/>
            <person name="Ma R."/>
            <person name="Yu S."/>
        </authorList>
    </citation>
    <scope>NUCLEOTIDE SEQUENCE</scope>
    <source>
        <strain evidence="5">LA-IB0</strain>
        <tissue evidence="5">Leaf</tissue>
    </source>
</reference>
<sequence length="849" mass="95955">MEIEEVEDKEMREKDMMLCLLLMDAAPPTTLRSSNALVSSALSGTPNTTNASPATPRVSKLNRGLPKSDSDSRASVDRSPSSVTSKSTADRPSPRLSTPPDKKTSRILKPSELQAELTLAQEDLTKAKQKLVSVEKEKAKAVDDLKEARRSSDEANEKLRDALVAQKRAEEDYEIQMFRAVEIEQAGIEATEKKEDEWLADLEAVRNQHAVDVAALLSATHELQKLKQELVMTFDAKNQALSHAEDATKIAEIQAEKVAALSAELVHLKVSLDSRIELEANENNKFMSELKLEIDSLRQELEKAKKIEEKLEEKEATLEQLNVDLEAAKMAESYARNLLVELDKRVEELAFQAEQAKRLEKCASESLESAMKHLEVSKDSLRKAEYEIATLEEKAGLLETSMGRQKADLEESQDNLELAKEETSQMVKKIEFLKCELETLKDEKTQAFNNEMLAAARVQTLLEERNKLINELETSRDEEEKSKKALESLASSLHEVSTEARGAKEKLFYFQAEHENYETQIQDLKLVFKITNEKYESMLDDAKQEIDALTCSLEQSKHDHENLKAEWEQKELQLMNSVKSSEEKSSSIENETSRLFNLLKLAEEEACVIREEGGRWKNSFEEAESEVIYLKGIVDESNAETMRLKEGLKDRENELHHIHVENEELQKREVASLKKVEKLSKLLEEALAKKQEEGKRQLTDSVKEYDMLPKLLESSEQNVTGDVKPKVVEEPAEVNDIDESVQRDSEVDNSYGKLINNKENEKDSEKSAEVDLKMSENCKIDEQEQEQESVEDEEDSITEGGEGRAQVNGGVPSRENLDNGGSSLPSQKKKTPLLHKFGSLLKKKGKYQS</sequence>
<dbReference type="Pfam" id="PF05701">
    <property type="entry name" value="WEMBL"/>
    <property type="match status" value="1"/>
</dbReference>
<dbReference type="PANTHER" id="PTHR23160:SF20">
    <property type="entry name" value="OS02G0439200 PROTEIN"/>
    <property type="match status" value="1"/>
</dbReference>
<evidence type="ECO:0000313" key="5">
    <source>
        <dbReference type="EMBL" id="KAG8381683.1"/>
    </source>
</evidence>
<evidence type="ECO:0000256" key="1">
    <source>
        <dbReference type="ARBA" id="ARBA00005485"/>
    </source>
</evidence>
<dbReference type="InterPro" id="IPR008545">
    <property type="entry name" value="Web"/>
</dbReference>
<evidence type="ECO:0008006" key="7">
    <source>
        <dbReference type="Google" id="ProtNLM"/>
    </source>
</evidence>
<comment type="similarity">
    <text evidence="1">Belongs to the WEB family.</text>
</comment>
<keyword evidence="2 3" id="KW-0175">Coiled coil</keyword>
<proteinExistence type="inferred from homology"/>
<accession>A0AAV6XRF3</accession>
<dbReference type="AlphaFoldDB" id="A0AAV6XRF3"/>